<evidence type="ECO:0000256" key="2">
    <source>
        <dbReference type="ARBA" id="ARBA00004141"/>
    </source>
</evidence>
<organism evidence="14 15">
    <name type="scientific">Tieghemostelium lacteum</name>
    <name type="common">Slime mold</name>
    <name type="synonym">Dictyostelium lacteum</name>
    <dbReference type="NCBI Taxonomy" id="361077"/>
    <lineage>
        <taxon>Eukaryota</taxon>
        <taxon>Amoebozoa</taxon>
        <taxon>Evosea</taxon>
        <taxon>Eumycetozoa</taxon>
        <taxon>Dictyostelia</taxon>
        <taxon>Dictyosteliales</taxon>
        <taxon>Raperosteliaceae</taxon>
        <taxon>Tieghemostelium</taxon>
    </lineage>
</organism>
<dbReference type="GO" id="GO:0006784">
    <property type="term" value="P:heme A biosynthetic process"/>
    <property type="evidence" value="ECO:0007669"/>
    <property type="project" value="InterPro"/>
</dbReference>
<evidence type="ECO:0000256" key="13">
    <source>
        <dbReference type="SAM" id="Phobius"/>
    </source>
</evidence>
<dbReference type="FunCoup" id="A0A151ZCL5">
    <property type="interactions" value="496"/>
</dbReference>
<evidence type="ECO:0000256" key="6">
    <source>
        <dbReference type="ARBA" id="ARBA00023002"/>
    </source>
</evidence>
<feature type="transmembrane region" description="Helical" evidence="13">
    <location>
        <begin position="279"/>
        <end position="298"/>
    </location>
</feature>
<comment type="subcellular location">
    <subcellularLocation>
        <location evidence="2">Membrane</location>
        <topology evidence="2">Multi-pass membrane protein</topology>
    </subcellularLocation>
</comment>
<dbReference type="InterPro" id="IPR023754">
    <property type="entry name" value="HemeA_Synthase_type2"/>
</dbReference>
<comment type="cofactor">
    <cofactor evidence="1">
        <name>heme b</name>
        <dbReference type="ChEBI" id="CHEBI:60344"/>
    </cofactor>
</comment>
<name>A0A151ZCL5_TIELA</name>
<gene>
    <name evidence="14" type="ORF">DLAC_07470</name>
</gene>
<evidence type="ECO:0000256" key="4">
    <source>
        <dbReference type="ARBA" id="ARBA00022723"/>
    </source>
</evidence>
<dbReference type="InterPro" id="IPR003780">
    <property type="entry name" value="COX15/CtaA_fam"/>
</dbReference>
<comment type="caution">
    <text evidence="14">The sequence shown here is derived from an EMBL/GenBank/DDBJ whole genome shotgun (WGS) entry which is preliminary data.</text>
</comment>
<dbReference type="Proteomes" id="UP000076078">
    <property type="component" value="Unassembled WGS sequence"/>
</dbReference>
<feature type="transmembrane region" description="Helical" evidence="13">
    <location>
        <begin position="398"/>
        <end position="416"/>
    </location>
</feature>
<dbReference type="HAMAP" id="MF_01665">
    <property type="entry name" value="HemeA_synth_type2"/>
    <property type="match status" value="1"/>
</dbReference>
<evidence type="ECO:0000256" key="1">
    <source>
        <dbReference type="ARBA" id="ARBA00001970"/>
    </source>
</evidence>
<dbReference type="PANTHER" id="PTHR23289:SF2">
    <property type="entry name" value="CYTOCHROME C OXIDASE ASSEMBLY PROTEIN COX15 HOMOLOG"/>
    <property type="match status" value="1"/>
</dbReference>
<dbReference type="PANTHER" id="PTHR23289">
    <property type="entry name" value="CYTOCHROME C OXIDASE ASSEMBLY PROTEIN COX15"/>
    <property type="match status" value="1"/>
</dbReference>
<keyword evidence="3 13" id="KW-0812">Transmembrane</keyword>
<dbReference type="InParanoid" id="A0A151ZCL5"/>
<keyword evidence="5 13" id="KW-1133">Transmembrane helix</keyword>
<feature type="transmembrane region" description="Helical" evidence="13">
    <location>
        <begin position="211"/>
        <end position="229"/>
    </location>
</feature>
<evidence type="ECO:0000256" key="9">
    <source>
        <dbReference type="ARBA" id="ARBA00023136"/>
    </source>
</evidence>
<evidence type="ECO:0000256" key="12">
    <source>
        <dbReference type="SAM" id="MobiDB-lite"/>
    </source>
</evidence>
<protein>
    <submittedName>
        <fullName evidence="14">Cytochrome c oxidase assembly protein</fullName>
    </submittedName>
</protein>
<evidence type="ECO:0000256" key="3">
    <source>
        <dbReference type="ARBA" id="ARBA00022692"/>
    </source>
</evidence>
<keyword evidence="7" id="KW-0408">Iron</keyword>
<evidence type="ECO:0000313" key="14">
    <source>
        <dbReference type="EMBL" id="KYQ91692.1"/>
    </source>
</evidence>
<accession>A0A151ZCL5</accession>
<keyword evidence="6" id="KW-0560">Oxidoreductase</keyword>
<dbReference type="EMBL" id="LODT01000034">
    <property type="protein sequence ID" value="KYQ91692.1"/>
    <property type="molecule type" value="Genomic_DNA"/>
</dbReference>
<dbReference type="GO" id="GO:0120547">
    <property type="term" value="F:heme A synthase activity"/>
    <property type="evidence" value="ECO:0007669"/>
    <property type="project" value="UniProtKB-EC"/>
</dbReference>
<dbReference type="STRING" id="361077.A0A151ZCL5"/>
<evidence type="ECO:0000313" key="15">
    <source>
        <dbReference type="Proteomes" id="UP000076078"/>
    </source>
</evidence>
<evidence type="ECO:0000256" key="11">
    <source>
        <dbReference type="ARBA" id="ARBA00048044"/>
    </source>
</evidence>
<evidence type="ECO:0000256" key="8">
    <source>
        <dbReference type="ARBA" id="ARBA00023133"/>
    </source>
</evidence>
<feature type="transmembrane region" description="Helical" evidence="13">
    <location>
        <begin position="129"/>
        <end position="149"/>
    </location>
</feature>
<dbReference type="AlphaFoldDB" id="A0A151ZCL5"/>
<feature type="transmembrane region" description="Helical" evidence="13">
    <location>
        <begin position="241"/>
        <end position="259"/>
    </location>
</feature>
<dbReference type="GO" id="GO:0005743">
    <property type="term" value="C:mitochondrial inner membrane"/>
    <property type="evidence" value="ECO:0007669"/>
    <property type="project" value="TreeGrafter"/>
</dbReference>
<dbReference type="GO" id="GO:0016653">
    <property type="term" value="F:oxidoreductase activity, acting on NAD(P)H, heme protein as acceptor"/>
    <property type="evidence" value="ECO:0007669"/>
    <property type="project" value="TreeGrafter"/>
</dbReference>
<sequence length="482" mass="53706">MNQIFRVNLLNPSSQLLNYSLSNGILKSNSLSTIANSKFQFSSITSSPKTHLLNNRISLLSSPKSHLSNYYNNNSQSILISNVNTRFKYTNYTTTTNARVNSEEKKQDNNNEDDKDPQPTDGEKAVAKWLFFTCGLVGLMIVVGGVTRLTESGLSITEWKPIVGSVPPLNQQQWEEEFEKYKQFPEYKRLNMGMTLEEFKKIYFWEFTHRLFGRVIGVVFAVPFIYYIRKGYINKQLGMKLSAIFALGGAQGALGWYMVKSGLDEKLIVGDVPRVSQYRLAAHLGSAFVIFGSLYWVGSGLMRPGISKNLAERLRNVSAQLQRQRASIRMWSPIVAGMVFLTAMSGAFVAGLDAGLIYNTFPLMGGQWVPEDIINPKIQPRYLNCFENDVTVQFQHRVLAISTYSSILGLTALVYRGKSGLSPRAVKACKHLAIMATVQVALGISTLLTFVPVSLGAAHQTGSLAVISASLWLLRELKKLPK</sequence>
<comment type="pathway">
    <text evidence="10">Porphyrin-containing compound metabolism; heme A biosynthesis; heme A from heme O: step 1/1.</text>
</comment>
<dbReference type="Pfam" id="PF02628">
    <property type="entry name" value="COX15-CtaA"/>
    <property type="match status" value="1"/>
</dbReference>
<feature type="transmembrane region" description="Helical" evidence="13">
    <location>
        <begin position="334"/>
        <end position="358"/>
    </location>
</feature>
<feature type="transmembrane region" description="Helical" evidence="13">
    <location>
        <begin position="428"/>
        <end position="451"/>
    </location>
</feature>
<dbReference type="GO" id="GO:0046872">
    <property type="term" value="F:metal ion binding"/>
    <property type="evidence" value="ECO:0007669"/>
    <property type="project" value="UniProtKB-KW"/>
</dbReference>
<keyword evidence="4" id="KW-0479">Metal-binding</keyword>
<keyword evidence="15" id="KW-1185">Reference proteome</keyword>
<keyword evidence="9 13" id="KW-0472">Membrane</keyword>
<reference evidence="14 15" key="1">
    <citation type="submission" date="2015-12" db="EMBL/GenBank/DDBJ databases">
        <title>Dictyostelia acquired genes for synthesis and detection of signals that induce cell-type specialization by lateral gene transfer from prokaryotes.</title>
        <authorList>
            <person name="Gloeckner G."/>
            <person name="Schaap P."/>
        </authorList>
    </citation>
    <scope>NUCLEOTIDE SEQUENCE [LARGE SCALE GENOMIC DNA]</scope>
    <source>
        <strain evidence="14 15">TK</strain>
    </source>
</reference>
<dbReference type="OMA" id="AFVCYSW"/>
<evidence type="ECO:0000256" key="7">
    <source>
        <dbReference type="ARBA" id="ARBA00023004"/>
    </source>
</evidence>
<feature type="region of interest" description="Disordered" evidence="12">
    <location>
        <begin position="94"/>
        <end position="121"/>
    </location>
</feature>
<evidence type="ECO:0000256" key="10">
    <source>
        <dbReference type="ARBA" id="ARBA00044501"/>
    </source>
</evidence>
<keyword evidence="8" id="KW-0350">Heme biosynthesis</keyword>
<evidence type="ECO:0000256" key="5">
    <source>
        <dbReference type="ARBA" id="ARBA00022989"/>
    </source>
</evidence>
<dbReference type="OrthoDB" id="1726137at2759"/>
<comment type="catalytic activity">
    <reaction evidence="11">
        <text>Fe(II)-heme o + 2 A + H2O = Fe(II)-heme a + 2 AH2</text>
        <dbReference type="Rhea" id="RHEA:63388"/>
        <dbReference type="ChEBI" id="CHEBI:13193"/>
        <dbReference type="ChEBI" id="CHEBI:15377"/>
        <dbReference type="ChEBI" id="CHEBI:17499"/>
        <dbReference type="ChEBI" id="CHEBI:60530"/>
        <dbReference type="ChEBI" id="CHEBI:61715"/>
        <dbReference type="EC" id="1.17.99.9"/>
    </reaction>
    <physiologicalReaction direction="left-to-right" evidence="11">
        <dbReference type="Rhea" id="RHEA:63389"/>
    </physiologicalReaction>
</comment>
<proteinExistence type="inferred from homology"/>